<organism evidence="3 4">
    <name type="scientific">Maccoyibacter intestinihominis</name>
    <dbReference type="NCBI Taxonomy" id="3133499"/>
    <lineage>
        <taxon>Bacteria</taxon>
        <taxon>Bacillati</taxon>
        <taxon>Bacillota</taxon>
        <taxon>Clostridia</taxon>
        <taxon>Lachnospirales</taxon>
        <taxon>Lachnospiraceae</taxon>
        <taxon>Maccoyibacter</taxon>
    </lineage>
</organism>
<proteinExistence type="predicted"/>
<dbReference type="InterPro" id="IPR018878">
    <property type="entry name" value="ORF6C_dom"/>
</dbReference>
<feature type="domain" description="AntA/AntB antirepressor" evidence="1">
    <location>
        <begin position="30"/>
        <end position="95"/>
    </location>
</feature>
<dbReference type="InterPro" id="IPR013557">
    <property type="entry name" value="AntA/B_antirep"/>
</dbReference>
<protein>
    <submittedName>
        <fullName evidence="3">ORF6C domain-containing protein</fullName>
    </submittedName>
</protein>
<dbReference type="Pfam" id="PF08346">
    <property type="entry name" value="AntA"/>
    <property type="match status" value="1"/>
</dbReference>
<evidence type="ECO:0000259" key="2">
    <source>
        <dbReference type="Pfam" id="PF10552"/>
    </source>
</evidence>
<feature type="domain" description="ORF6C" evidence="2">
    <location>
        <begin position="124"/>
        <end position="239"/>
    </location>
</feature>
<keyword evidence="4" id="KW-1185">Reference proteome</keyword>
<name>A0ABV1HAL9_9FIRM</name>
<dbReference type="EMBL" id="JBBMEX010000002">
    <property type="protein sequence ID" value="MEQ2556741.1"/>
    <property type="molecule type" value="Genomic_DNA"/>
</dbReference>
<dbReference type="Proteomes" id="UP001454489">
    <property type="component" value="Unassembled WGS sequence"/>
</dbReference>
<dbReference type="Pfam" id="PF10552">
    <property type="entry name" value="ORF6C"/>
    <property type="match status" value="1"/>
</dbReference>
<evidence type="ECO:0000313" key="4">
    <source>
        <dbReference type="Proteomes" id="UP001454489"/>
    </source>
</evidence>
<evidence type="ECO:0000259" key="1">
    <source>
        <dbReference type="Pfam" id="PF08346"/>
    </source>
</evidence>
<evidence type="ECO:0000313" key="3">
    <source>
        <dbReference type="EMBL" id="MEQ2556741.1"/>
    </source>
</evidence>
<comment type="caution">
    <text evidence="3">The sequence shown here is derived from an EMBL/GenBank/DDBJ whole genome shotgun (WGS) entry which is preliminary data.</text>
</comment>
<sequence length="251" mass="29324">MQNLTMNDLTVIENELVPVYETSTGEKVVYGSELYEVLGVKSNYRDWIRNRLNDCEAVEKEDFEAAKILAPSGQTKKDHIIKLDTAKEMAMLERNEKGKQVRRYFIQIEKKYKENTFENLSPELRAVIVVDQRITSVEKKVEHLEYDIPLYGSEADELCNHVKRKGVDMLGGKEGNAYKDTKIRSAVYTDIYNQIKREFGLYDDKGKFKSYKSLKRRYIYEAHELIDAYELPTYLQERVNDCNAQMNMEVA</sequence>
<gene>
    <name evidence="3" type="ORF">WMO43_02435</name>
</gene>
<dbReference type="RefSeq" id="WP_353529775.1">
    <property type="nucleotide sequence ID" value="NZ_JBBMEX010000002.1"/>
</dbReference>
<reference evidence="3 4" key="1">
    <citation type="submission" date="2024-03" db="EMBL/GenBank/DDBJ databases">
        <title>Human intestinal bacterial collection.</title>
        <authorList>
            <person name="Pauvert C."/>
            <person name="Hitch T.C.A."/>
            <person name="Clavel T."/>
        </authorList>
    </citation>
    <scope>NUCLEOTIDE SEQUENCE [LARGE SCALE GENOMIC DNA]</scope>
    <source>
        <strain evidence="3 4">CLA-AA-H185</strain>
    </source>
</reference>
<accession>A0ABV1HAL9</accession>